<name>A0AAE0L7I9_9CHLO</name>
<protein>
    <recommendedName>
        <fullName evidence="8">Lipase maturation factor 2</fullName>
    </recommendedName>
</protein>
<evidence type="ECO:0000256" key="1">
    <source>
        <dbReference type="ARBA" id="ARBA00004477"/>
    </source>
</evidence>
<keyword evidence="14" id="KW-1185">Reference proteome</keyword>
<feature type="transmembrane region" description="Helical" evidence="10">
    <location>
        <begin position="567"/>
        <end position="585"/>
    </location>
</feature>
<dbReference type="PANTHER" id="PTHR14463:SF5">
    <property type="entry name" value="LIPASE MATURATION FACTOR 2"/>
    <property type="match status" value="1"/>
</dbReference>
<reference evidence="13 14" key="1">
    <citation type="journal article" date="2015" name="Genome Biol. Evol.">
        <title>Comparative Genomics of a Bacterivorous Green Alga Reveals Evolutionary Causalities and Consequences of Phago-Mixotrophic Mode of Nutrition.</title>
        <authorList>
            <person name="Burns J.A."/>
            <person name="Paasch A."/>
            <person name="Narechania A."/>
            <person name="Kim E."/>
        </authorList>
    </citation>
    <scope>NUCLEOTIDE SEQUENCE [LARGE SCALE GENOMIC DNA]</scope>
    <source>
        <strain evidence="13 14">PLY_AMNH</strain>
    </source>
</reference>
<feature type="domain" description="Lipase maturation factor 1/2 N-terminal" evidence="11">
    <location>
        <begin position="320"/>
        <end position="477"/>
    </location>
</feature>
<feature type="transmembrane region" description="Helical" evidence="10">
    <location>
        <begin position="615"/>
        <end position="637"/>
    </location>
</feature>
<evidence type="ECO:0000259" key="12">
    <source>
        <dbReference type="Pfam" id="PF25179"/>
    </source>
</evidence>
<dbReference type="PANTHER" id="PTHR14463">
    <property type="entry name" value="LIPASE MATURATION FACTOR"/>
    <property type="match status" value="1"/>
</dbReference>
<evidence type="ECO:0000313" key="13">
    <source>
        <dbReference type="EMBL" id="KAK3274669.1"/>
    </source>
</evidence>
<dbReference type="InterPro" id="IPR057434">
    <property type="entry name" value="LMF1/2_N"/>
</dbReference>
<dbReference type="InterPro" id="IPR009613">
    <property type="entry name" value="LMF"/>
</dbReference>
<comment type="subcellular location">
    <subcellularLocation>
        <location evidence="1">Endoplasmic reticulum membrane</location>
        <topology evidence="1">Multi-pass membrane protein</topology>
    </subcellularLocation>
</comment>
<dbReference type="Pfam" id="PF06762">
    <property type="entry name" value="LMF1"/>
    <property type="match status" value="1"/>
</dbReference>
<evidence type="ECO:0000256" key="2">
    <source>
        <dbReference type="ARBA" id="ARBA00005512"/>
    </source>
</evidence>
<dbReference type="EMBL" id="LGRX02007592">
    <property type="protein sequence ID" value="KAK3274669.1"/>
    <property type="molecule type" value="Genomic_DNA"/>
</dbReference>
<evidence type="ECO:0000256" key="8">
    <source>
        <dbReference type="ARBA" id="ARBA00040643"/>
    </source>
</evidence>
<keyword evidence="3 10" id="KW-0812">Transmembrane</keyword>
<evidence type="ECO:0000313" key="14">
    <source>
        <dbReference type="Proteomes" id="UP001190700"/>
    </source>
</evidence>
<keyword evidence="6 10" id="KW-0472">Membrane</keyword>
<keyword evidence="7" id="KW-0325">Glycoprotein</keyword>
<feature type="transmembrane region" description="Helical" evidence="10">
    <location>
        <begin position="444"/>
        <end position="471"/>
    </location>
</feature>
<dbReference type="GO" id="GO:0051604">
    <property type="term" value="P:protein maturation"/>
    <property type="evidence" value="ECO:0007669"/>
    <property type="project" value="InterPro"/>
</dbReference>
<dbReference type="InterPro" id="IPR057433">
    <property type="entry name" value="LMF1/2_C"/>
</dbReference>
<feature type="domain" description="Lipase maturation factor 1/2 C-terminal" evidence="12">
    <location>
        <begin position="702"/>
        <end position="853"/>
    </location>
</feature>
<sequence>MAQLLATRRIFLSGLGICYLVAFCSLHVQFPGLFGRDGILPVTSFLRGSGSQFSTTNPWVRYASVPTIAWFHEAAGLPEDTMCELLLLGGIALSSCATILALIREGGGGATLWLWWAEAAWAVVGGGQAVVAGLPGQCGGRWLRAVVGGAAPGSGGEGCLSSDSGEAANSGGRGGAEQWWRRLLSSGERGCLSSGGRWLPGAVVGGDARQCGRRGLQWWAGLPEQWWGGGCPEQWWAVTALGSGGEAALGSGRGCPEQCGGRETPGQWWAGAALSSGGRGCPEQWWAVAARSSGGRGLPGALAVWLVYLSLFHAGQTFLSYQWDTLLLEAGALAVLLAPLRPSASSPPSAPLLWVARWLLFKLMLMSGVVKIQAQCDTWLGLSALNYHFATQCIPTPLAWYMHQLPEKVLRWGAVAVLWLEGPAALLLLSPARAPRILAATLQIMFQVLIMLSGNYGFFNLLTIVLAMLHFDDDVWAWVARRRGGAAPLAETTSSSPPPPGSGQALAASHRSTGGPCVNHDEVYASVADRKAAAAARAKQAEEAMVATPAAAGAEGWPMRMRALLRLAERAGSLLLITAAGWGFVKMFRFGHSDGLERIELAFTVRELDDFLGTFLPLAIQLFGYGLLPLAGLSYLADEVRRSKSWATAFGRGSAAAVALVVALGVFTVSAAPLAQLHPGATGGLPLAVPPTLQAWTQQVPISNGYGLFRRMTGVGASGEVARPEVVIEASMGDGVWREYHFRYKPGDPATRPQYVAPHQPRLDWQMWFAALGTYNHNPWFVHLCYKLLEGSPAVLNLLDTARLPHPRGERPVKLRALLYAYTYTPLPPAGDPGVNASALPWWSRTFKAEYLPEVTLDNDSIQRFLARHRWSSTNPTPPRPEGPFAVYATALVEAARRYPAGMLGTVSAGVVLAGVILAAEHVLSALMLEALLMELKPKRE</sequence>
<feature type="transmembrane region" description="Helical" evidence="10">
    <location>
        <begin position="12"/>
        <end position="30"/>
    </location>
</feature>
<feature type="transmembrane region" description="Helical" evidence="10">
    <location>
        <begin position="649"/>
        <end position="669"/>
    </location>
</feature>
<evidence type="ECO:0000256" key="4">
    <source>
        <dbReference type="ARBA" id="ARBA00022824"/>
    </source>
</evidence>
<evidence type="ECO:0000256" key="7">
    <source>
        <dbReference type="ARBA" id="ARBA00023180"/>
    </source>
</evidence>
<evidence type="ECO:0000256" key="10">
    <source>
        <dbReference type="SAM" id="Phobius"/>
    </source>
</evidence>
<evidence type="ECO:0000256" key="9">
    <source>
        <dbReference type="SAM" id="MobiDB-lite"/>
    </source>
</evidence>
<evidence type="ECO:0000256" key="6">
    <source>
        <dbReference type="ARBA" id="ARBA00023136"/>
    </source>
</evidence>
<evidence type="ECO:0000256" key="5">
    <source>
        <dbReference type="ARBA" id="ARBA00022989"/>
    </source>
</evidence>
<dbReference type="Pfam" id="PF25179">
    <property type="entry name" value="LMF1_C"/>
    <property type="match status" value="1"/>
</dbReference>
<dbReference type="AlphaFoldDB" id="A0AAE0L7I9"/>
<gene>
    <name evidence="13" type="ORF">CYMTET_17153</name>
</gene>
<evidence type="ECO:0000259" key="11">
    <source>
        <dbReference type="Pfam" id="PF06762"/>
    </source>
</evidence>
<comment type="caution">
    <text evidence="13">The sequence shown here is derived from an EMBL/GenBank/DDBJ whole genome shotgun (WGS) entry which is preliminary data.</text>
</comment>
<keyword evidence="5 10" id="KW-1133">Transmembrane helix</keyword>
<comment type="similarity">
    <text evidence="2">Belongs to the lipase maturation factor family.</text>
</comment>
<dbReference type="GO" id="GO:0005789">
    <property type="term" value="C:endoplasmic reticulum membrane"/>
    <property type="evidence" value="ECO:0007669"/>
    <property type="project" value="UniProtKB-SubCell"/>
</dbReference>
<organism evidence="13 14">
    <name type="scientific">Cymbomonas tetramitiformis</name>
    <dbReference type="NCBI Taxonomy" id="36881"/>
    <lineage>
        <taxon>Eukaryota</taxon>
        <taxon>Viridiplantae</taxon>
        <taxon>Chlorophyta</taxon>
        <taxon>Pyramimonadophyceae</taxon>
        <taxon>Pyramimonadales</taxon>
        <taxon>Pyramimonadaceae</taxon>
        <taxon>Cymbomonas</taxon>
    </lineage>
</organism>
<evidence type="ECO:0000256" key="3">
    <source>
        <dbReference type="ARBA" id="ARBA00022692"/>
    </source>
</evidence>
<accession>A0AAE0L7I9</accession>
<feature type="region of interest" description="Disordered" evidence="9">
    <location>
        <begin position="488"/>
        <end position="513"/>
    </location>
</feature>
<proteinExistence type="inferred from homology"/>
<keyword evidence="4" id="KW-0256">Endoplasmic reticulum</keyword>
<dbReference type="Proteomes" id="UP001190700">
    <property type="component" value="Unassembled WGS sequence"/>
</dbReference>